<dbReference type="InterPro" id="IPR041079">
    <property type="entry name" value="Neuraminidase-like"/>
</dbReference>
<dbReference type="InterPro" id="IPR040840">
    <property type="entry name" value="TcA_TcB_BD"/>
</dbReference>
<dbReference type="EMBL" id="ML975349">
    <property type="protein sequence ID" value="KAF1831980.1"/>
    <property type="molecule type" value="Genomic_DNA"/>
</dbReference>
<feature type="domain" description="ABC toxin N-terminal" evidence="3">
    <location>
        <begin position="1507"/>
        <end position="1635"/>
    </location>
</feature>
<evidence type="ECO:0000313" key="5">
    <source>
        <dbReference type="Proteomes" id="UP000800040"/>
    </source>
</evidence>
<dbReference type="Pfam" id="PF20220">
    <property type="entry name" value="ABC_toxin_N"/>
    <property type="match status" value="1"/>
</dbReference>
<evidence type="ECO:0000259" key="2">
    <source>
        <dbReference type="Pfam" id="PF18413"/>
    </source>
</evidence>
<dbReference type="Pfam" id="PF18276">
    <property type="entry name" value="TcA_TcB_BD"/>
    <property type="match status" value="1"/>
</dbReference>
<evidence type="ECO:0008006" key="6">
    <source>
        <dbReference type="Google" id="ProtNLM"/>
    </source>
</evidence>
<dbReference type="Proteomes" id="UP000800040">
    <property type="component" value="Unassembled WGS sequence"/>
</dbReference>
<accession>A0A6A5K6I0</accession>
<dbReference type="OrthoDB" id="4940706at2759"/>
<dbReference type="Pfam" id="PF18413">
    <property type="entry name" value="Neuraminidase"/>
    <property type="match status" value="1"/>
</dbReference>
<dbReference type="InterPro" id="IPR046839">
    <property type="entry name" value="ABC_toxin_N"/>
</dbReference>
<feature type="domain" description="Tc toxin complex TcA C-terminal TcB-binding" evidence="1">
    <location>
        <begin position="2514"/>
        <end position="2807"/>
    </location>
</feature>
<gene>
    <name evidence="4" type="ORF">BDW02DRAFT_605151</name>
</gene>
<evidence type="ECO:0000313" key="4">
    <source>
        <dbReference type="EMBL" id="KAF1831980.1"/>
    </source>
</evidence>
<proteinExistence type="predicted"/>
<feature type="domain" description="Neuraminidase-like" evidence="2">
    <location>
        <begin position="1691"/>
        <end position="1814"/>
    </location>
</feature>
<sequence length="2828" mass="316338">MAARSDSEWLRGSVIKTWHSIREAELDGNLHRPEHLGLGITRFPQATYWYQDFDEDTFFAGLSGPLSPGNYLYEILLGTADGFESCYSFLWEGNDDGQKMDFLEADPANVPPDFGSGRQQFKLPRSKVFEPESSGQWHDVFYPWSSGRTAYCLDMSIQILRKIWKSFPGNPPDVAWHNLVALLCFAGVRKGFLPPGKDQSLSTWLRRDVYPKHVVVAQVALHFLDDLHNVENYLTLPLGLKMTEQAFYHLMVGLSFQSDDELSEWPDSPRLGPHSWDPPRGEVTKFALEDFLGRIARYSKPSTSGELAISVPNCLYARLTASPREPGMMAAQTIPNIWTSQRWGDIYRYSRNLLSGANEVRAQQVLIDLKRYIRGTGISSVDKEDQKARLEALVNFTGLSNFQDILVKVDDYSCTDCDSIFSASAYLLELIRFLPSDAATQLLTRRPDLNNLLLSCANTNITLPYLDIANEIMAEKIWTLHKNQSSSSVPVSDLNTADDAEAEDLRGTPTNQLPSLHSPKSVYTMQPFVISGDETASVSWAPSVRLPSTPFASLPYDLGIHEMSVLFTAFKMSRYDVMMAFRNPWAIPIALNIDSTSLETTSTSLWHPWNTPSGLDEAFENHKNDLLLSQEQALLRALQCETLGLLPMDFLAITGEGLWDDEYWGLQISGGVDTISGTILEHALKPLPPVAQLWGYDNDDEMFNEADGILSLEHGFIKKSGLSYVEYMSLVKSYSVGRYNETDRRLFRDNDDPLHVTPLDVQYVLEFDPSEDVHGIFAGLQAFLRLKTRMRISVIDLDVALHIWGGFDSAGGVIFPDFLTKATALVEIQNLTNIDYTYLLTLWSDLATTGDCEFAKSLFGSRNVRKIDQKFVDWINDDLGSSADSESLMLFDHVPAILASLGISQKALSLIAQSQNIDLAAEGERLIDAKTLSALLRYVVLCRCFQIAFEDAGTLLTVFPDILKAPFDPIDGNEPESPTVFLQRLRQWRQISSTGLSIREVASLIDESSQSDQLTLEYFRKESFRIAVGFQSLVARFPAADDAALAFTPLEGLLESLFKEDDISVILAVLRGHKAVEELAIDEDLYFIMEEFSAYTEEGLSLDAMVLRLYRHLLPVVLRAERTRIVSESVFRMLDTEDAAMLEFGLGVVEGQIGSGEKKMEEIVAKFAAAQLESGGDAWIGSFSPDTSGKYSFEFATQQTAQVIVDGVPLDWVDNAEGQRTKATMLSAEKSHNIQLSSQQVSLRLWSLGSSKLVPLSRGTFLSSRTVETVAKTVRALKCIVGPISTMKLTAEEVLFWQWHGDSRRAEEGTEDETAGLDANLVPWGSRLDPVDFNHLSLSAVEQLCIYSQLKEQLEHTGHSTVENQVLQNFKAGTEGTLVSISKTIVEGTEIDAGVAEILLRIYGGLNPKKSDAWAQDSYGVDDVVSSPSSSICNEHTMVQLLRSMDYLKRLKINDVISLKTMLHIAQPISDELSWKESSIMAINLRQLLRNRVGFDEWNKTIVPINDSLRRQRRDAMIAVLLRQPAIRDAGYKDADSLFEYFYMDVQMDTSLQTSRIKQAISSVQTFTQRAILGLEGAGVDSEGHLQPFEIDRRKWTWLQKFRVWEANRKVLAYPENWMTASNLDVKSALFSRFEAAISKGALTEEVLQEQTREYFSTLNELSHLDYVAYAYTVTTQKVLKPVDVVDSAMVFGRTMTKPWEYFYRTRDRHYGWSHWQSLGLSIPSTTIGSGETARDGSWLLPLFVGPRRMLFIPRVTLCFTTDDNNDQNAKVPPQELMRNATGFDIELSSSEWVNGAWSEVKQLEAAALRTKFASVETAVESLFFTTDAAETVNDVPTKLMIWAWTASSEESSAYDSLGGFSFDINSGRCKTESSSGTFGYASLPATSFNTIVPNGEVDEVDNAGFVIPAHLEPDEDHAMCMVRIQKPLVANYQPCMLISEDDKSLTESLYVGSISELVASSATGDVHASFEAVSMKVSGPDFGGLSTEAGNQFDFDIFSQPWSAYYWETGFFLPMLAAEKFLETQQFDEALAAVQVIFDPRLPSRADDGSHWKFLPFQQYQSANLETLLETLVNFTPAGRHLEVWSDKPFQPHVAARANIVSYMSWTVMRYVEILIAYGDFYFRQDTMETVPSAIQCYIEASQALGKRSQVFPAPEKKARSLADVSTGDGDGIEIILELMQRGIVELAAGEGETWLGAKTLSSTYFCTPTNPKLTVLGDTIKDRLFKIRHSMDIHGSVRTLALFQPSIDPGLLVSAVASGSLQLSNVLSELSAPLVNVRFANLLARARRICQHDLAALGRLLFRTMRQKDQQELETILAVQGRETEDLKLGLTRMEKECAEQSSAVLLAQRANIEQQLRDVLRLVGVDADAGIPDLHKDFAPIQSGIEEEFGADSGHERRTKSEVRADAMHVKLAQDRYKQHKGMAVAYGYSIMLPEVTFEVLLPLATGSMGYDLAEAVRTSAQTMFYRREAGFFKDEQARDMQYLKSERVSRLRDWKLEANKLGFGLMELDRQIKLQDTLIRSADKAIEFQQSNLQSARDIERFHNTRATNNDFYTWMQKSVQDVYFETYTVAYDLAKKAERAYFFEKGLDRSASAPLIDTYWDATNNGLLAGEKLRNGLYRLEQAYAETRGFDFEVTKRVSLKKLAPAALETLLDADNSSAEPTVDFHVPELDFDRDFPGHFRRRIKSVSVTVINPTPATDLAATLTLLAHRTRVSTALKDGVYTEQLGTDERFRNESVPINAIAVATEDGKETASTLEFDAGEGFRPFEGAGAVSSWRLEISSFTGYPVGEIQDVVLRLRYTASNGGGAFKEVVRDHVQGQMEG</sequence>
<reference evidence="4" key="1">
    <citation type="submission" date="2020-01" db="EMBL/GenBank/DDBJ databases">
        <authorList>
            <consortium name="DOE Joint Genome Institute"/>
            <person name="Haridas S."/>
            <person name="Albert R."/>
            <person name="Binder M."/>
            <person name="Bloem J."/>
            <person name="Labutti K."/>
            <person name="Salamov A."/>
            <person name="Andreopoulos B."/>
            <person name="Baker S.E."/>
            <person name="Barry K."/>
            <person name="Bills G."/>
            <person name="Bluhm B.H."/>
            <person name="Cannon C."/>
            <person name="Castanera R."/>
            <person name="Culley D.E."/>
            <person name="Daum C."/>
            <person name="Ezra D."/>
            <person name="Gonzalez J.B."/>
            <person name="Henrissat B."/>
            <person name="Kuo A."/>
            <person name="Liang C."/>
            <person name="Lipzen A."/>
            <person name="Lutzoni F."/>
            <person name="Magnuson J."/>
            <person name="Mondo S."/>
            <person name="Nolan M."/>
            <person name="Ohm R."/>
            <person name="Pangilinan J."/>
            <person name="Park H.-J."/>
            <person name="Ramirez L."/>
            <person name="Alfaro M."/>
            <person name="Sun H."/>
            <person name="Tritt A."/>
            <person name="Yoshinaga Y."/>
            <person name="Zwiers L.-H."/>
            <person name="Turgeon B.G."/>
            <person name="Goodwin S.B."/>
            <person name="Spatafora J.W."/>
            <person name="Crous P.W."/>
            <person name="Grigoriev I.V."/>
        </authorList>
    </citation>
    <scope>NUCLEOTIDE SEQUENCE</scope>
    <source>
        <strain evidence="4">P77</strain>
    </source>
</reference>
<organism evidence="4 5">
    <name type="scientific">Decorospora gaudefroyi</name>
    <dbReference type="NCBI Taxonomy" id="184978"/>
    <lineage>
        <taxon>Eukaryota</taxon>
        <taxon>Fungi</taxon>
        <taxon>Dikarya</taxon>
        <taxon>Ascomycota</taxon>
        <taxon>Pezizomycotina</taxon>
        <taxon>Dothideomycetes</taxon>
        <taxon>Pleosporomycetidae</taxon>
        <taxon>Pleosporales</taxon>
        <taxon>Pleosporineae</taxon>
        <taxon>Pleosporaceae</taxon>
        <taxon>Decorospora</taxon>
    </lineage>
</organism>
<keyword evidence="5" id="KW-1185">Reference proteome</keyword>
<evidence type="ECO:0000259" key="3">
    <source>
        <dbReference type="Pfam" id="PF20220"/>
    </source>
</evidence>
<name>A0A6A5K6I0_9PLEO</name>
<protein>
    <recommendedName>
        <fullName evidence="6">PA14 domain-containing protein</fullName>
    </recommendedName>
</protein>
<evidence type="ECO:0000259" key="1">
    <source>
        <dbReference type="Pfam" id="PF18276"/>
    </source>
</evidence>